<dbReference type="EMBL" id="VSSQ01038054">
    <property type="protein sequence ID" value="MPM90916.1"/>
    <property type="molecule type" value="Genomic_DNA"/>
</dbReference>
<dbReference type="AlphaFoldDB" id="A0A645DNP4"/>
<protein>
    <submittedName>
        <fullName evidence="2">Uncharacterized protein</fullName>
    </submittedName>
</protein>
<evidence type="ECO:0000256" key="1">
    <source>
        <dbReference type="SAM" id="MobiDB-lite"/>
    </source>
</evidence>
<organism evidence="2">
    <name type="scientific">bioreactor metagenome</name>
    <dbReference type="NCBI Taxonomy" id="1076179"/>
    <lineage>
        <taxon>unclassified sequences</taxon>
        <taxon>metagenomes</taxon>
        <taxon>ecological metagenomes</taxon>
    </lineage>
</organism>
<accession>A0A645DNP4</accession>
<feature type="region of interest" description="Disordered" evidence="1">
    <location>
        <begin position="11"/>
        <end position="46"/>
    </location>
</feature>
<comment type="caution">
    <text evidence="2">The sequence shown here is derived from an EMBL/GenBank/DDBJ whole genome shotgun (WGS) entry which is preliminary data.</text>
</comment>
<evidence type="ECO:0000313" key="2">
    <source>
        <dbReference type="EMBL" id="MPM90916.1"/>
    </source>
</evidence>
<gene>
    <name evidence="2" type="ORF">SDC9_138039</name>
</gene>
<sequence length="97" mass="10514">MRPAHWQLRFKGGIQGDDAADTATTGHAGRHTGQGTCKGDENTGDVRRNLWGDPHGAGDQRLRPVGDQLWAGGAETRVCAAGRNYRRRRDGKTTVFG</sequence>
<proteinExistence type="predicted"/>
<reference evidence="2" key="1">
    <citation type="submission" date="2019-08" db="EMBL/GenBank/DDBJ databases">
        <authorList>
            <person name="Kucharzyk K."/>
            <person name="Murdoch R.W."/>
            <person name="Higgins S."/>
            <person name="Loffler F."/>
        </authorList>
    </citation>
    <scope>NUCLEOTIDE SEQUENCE</scope>
</reference>
<feature type="compositionally biased region" description="Low complexity" evidence="1">
    <location>
        <begin position="21"/>
        <end position="35"/>
    </location>
</feature>
<name>A0A645DNP4_9ZZZZ</name>